<dbReference type="EMBL" id="BK032577">
    <property type="protein sequence ID" value="DAF49084.1"/>
    <property type="molecule type" value="Genomic_DNA"/>
</dbReference>
<protein>
    <submittedName>
        <fullName evidence="1">Putative cytoplasmic protein</fullName>
    </submittedName>
</protein>
<organism evidence="1">
    <name type="scientific">Siphoviridae sp. ctnpt50</name>
    <dbReference type="NCBI Taxonomy" id="2827941"/>
    <lineage>
        <taxon>Viruses</taxon>
        <taxon>Duplodnaviria</taxon>
        <taxon>Heunggongvirae</taxon>
        <taxon>Uroviricota</taxon>
        <taxon>Caudoviricetes</taxon>
    </lineage>
</organism>
<name>A0A8S5SDG4_9CAUD</name>
<dbReference type="InterPro" id="IPR036237">
    <property type="entry name" value="Xyl_isomerase-like_sf"/>
</dbReference>
<proteinExistence type="predicted"/>
<evidence type="ECO:0000313" key="1">
    <source>
        <dbReference type="EMBL" id="DAF49084.1"/>
    </source>
</evidence>
<reference evidence="1" key="1">
    <citation type="journal article" date="2021" name="Proc. Natl. Acad. Sci. U.S.A.">
        <title>A Catalog of Tens of Thousands of Viruses from Human Metagenomes Reveals Hidden Associations with Chronic Diseases.</title>
        <authorList>
            <person name="Tisza M.J."/>
            <person name="Buck C.B."/>
        </authorList>
    </citation>
    <scope>NUCLEOTIDE SEQUENCE</scope>
    <source>
        <strain evidence="1">Ctnpt50</strain>
    </source>
</reference>
<accession>A0A8S5SDG4</accession>
<sequence>MIDAKEARMVCDKARIPPSKLEFSDLIKNISDKIELAAAAGCDKIELSFISVGLWHSSAKSADLKEFLKENGYGVRVIFDGPYSDAQFIISW</sequence>
<dbReference type="SUPFAM" id="SSF51658">
    <property type="entry name" value="Xylose isomerase-like"/>
    <property type="match status" value="1"/>
</dbReference>